<feature type="modified residue" description="N5-methylglutamine" evidence="5">
    <location>
        <position position="233"/>
    </location>
</feature>
<dbReference type="InterPro" id="IPR005139">
    <property type="entry name" value="PCRF"/>
</dbReference>
<keyword evidence="4 5" id="KW-0648">Protein biosynthesis</keyword>
<gene>
    <name evidence="5" type="primary">prfB</name>
    <name evidence="8" type="ORF">HAT2_00618</name>
</gene>
<dbReference type="GO" id="GO:0005737">
    <property type="term" value="C:cytoplasm"/>
    <property type="evidence" value="ECO:0007669"/>
    <property type="project" value="UniProtKB-SubCell"/>
</dbReference>
<organism evidence="8 9">
    <name type="scientific">Candidatus Similichlamydia laticola</name>
    <dbReference type="NCBI Taxonomy" id="2170265"/>
    <lineage>
        <taxon>Bacteria</taxon>
        <taxon>Pseudomonadati</taxon>
        <taxon>Chlamydiota</taxon>
        <taxon>Chlamydiia</taxon>
        <taxon>Parachlamydiales</taxon>
        <taxon>Candidatus Parilichlamydiaceae</taxon>
        <taxon>Candidatus Similichlamydia</taxon>
    </lineage>
</organism>
<evidence type="ECO:0000256" key="6">
    <source>
        <dbReference type="NCBIfam" id="TIGR00020"/>
    </source>
</evidence>
<dbReference type="Gene3D" id="1.20.58.410">
    <property type="entry name" value="Release factor"/>
    <property type="match status" value="1"/>
</dbReference>
<dbReference type="InterPro" id="IPR045853">
    <property type="entry name" value="Pep_chain_release_fac_I_sf"/>
</dbReference>
<dbReference type="RefSeq" id="WP_114544545.1">
    <property type="nucleotide sequence ID" value="NZ_QQBG01000023.1"/>
</dbReference>
<dbReference type="Gene3D" id="3.30.70.1660">
    <property type="match status" value="1"/>
</dbReference>
<dbReference type="SUPFAM" id="SSF75620">
    <property type="entry name" value="Release factor"/>
    <property type="match status" value="1"/>
</dbReference>
<keyword evidence="5" id="KW-0963">Cytoplasm</keyword>
<dbReference type="InterPro" id="IPR004374">
    <property type="entry name" value="PrfB"/>
</dbReference>
<evidence type="ECO:0000256" key="3">
    <source>
        <dbReference type="ARBA" id="ARBA00022481"/>
    </source>
</evidence>
<keyword evidence="9" id="KW-1185">Reference proteome</keyword>
<comment type="subcellular location">
    <subcellularLocation>
        <location evidence="1 5">Cytoplasm</location>
    </subcellularLocation>
</comment>
<comment type="caution">
    <text evidence="8">The sequence shown here is derived from an EMBL/GenBank/DDBJ whole genome shotgun (WGS) entry which is preliminary data.</text>
</comment>
<dbReference type="PANTHER" id="PTHR43116:SF3">
    <property type="entry name" value="CLASS I PEPTIDE CHAIN RELEASE FACTOR"/>
    <property type="match status" value="1"/>
</dbReference>
<proteinExistence type="inferred from homology"/>
<dbReference type="Proteomes" id="UP000253816">
    <property type="component" value="Unassembled WGS sequence"/>
</dbReference>
<accession>A0A369KCU3</accession>
<dbReference type="FunFam" id="3.30.160.20:FF:000004">
    <property type="entry name" value="Peptide chain release factor 1"/>
    <property type="match status" value="1"/>
</dbReference>
<feature type="domain" description="Prokaryotic-type class I peptide chain release factors" evidence="7">
    <location>
        <begin position="226"/>
        <end position="242"/>
    </location>
</feature>
<dbReference type="SMART" id="SM00937">
    <property type="entry name" value="PCRF"/>
    <property type="match status" value="1"/>
</dbReference>
<evidence type="ECO:0000256" key="1">
    <source>
        <dbReference type="ARBA" id="ARBA00004496"/>
    </source>
</evidence>
<comment type="similarity">
    <text evidence="2 5">Belongs to the prokaryotic/mitochondrial release factor family.</text>
</comment>
<evidence type="ECO:0000259" key="7">
    <source>
        <dbReference type="PROSITE" id="PS00745"/>
    </source>
</evidence>
<evidence type="ECO:0000256" key="4">
    <source>
        <dbReference type="ARBA" id="ARBA00022917"/>
    </source>
</evidence>
<comment type="function">
    <text evidence="5">Peptide chain release factor 2 directs the termination of translation in response to the peptide chain termination codons UGA and UAA.</text>
</comment>
<comment type="PTM">
    <text evidence="5">Methylated by PrmC. Methylation increases the termination efficiency of RF2.</text>
</comment>
<dbReference type="Gene3D" id="3.30.160.20">
    <property type="match status" value="1"/>
</dbReference>
<dbReference type="PROSITE" id="PS00745">
    <property type="entry name" value="RF_PROK_I"/>
    <property type="match status" value="1"/>
</dbReference>
<protein>
    <recommendedName>
        <fullName evidence="5 6">Peptide chain release factor 2</fullName>
        <shortName evidence="5">RF-2</shortName>
    </recommendedName>
</protein>
<keyword evidence="3 5" id="KW-0488">Methylation</keyword>
<dbReference type="NCBIfam" id="TIGR00020">
    <property type="entry name" value="prfB"/>
    <property type="match status" value="1"/>
</dbReference>
<evidence type="ECO:0000313" key="9">
    <source>
        <dbReference type="Proteomes" id="UP000253816"/>
    </source>
</evidence>
<name>A0A369KCU3_9BACT</name>
<reference evidence="8 9" key="1">
    <citation type="submission" date="2018-07" db="EMBL/GenBank/DDBJ databases">
        <title>Comparative genomics of the Candidatus Parilichlamydiaceae reveals evidence of convergent evolution and genome reduction in the phylum Chlamydiae.</title>
        <authorList>
            <person name="Taylor-Brown A."/>
            <person name="Polkinghorne A."/>
        </authorList>
    </citation>
    <scope>NUCLEOTIDE SEQUENCE [LARGE SCALE GENOMIC DNA]</scope>
    <source>
        <strain evidence="8 9">Hat2</strain>
    </source>
</reference>
<evidence type="ECO:0000313" key="8">
    <source>
        <dbReference type="EMBL" id="RDB31280.1"/>
    </source>
</evidence>
<dbReference type="AlphaFoldDB" id="A0A369KCU3"/>
<evidence type="ECO:0000256" key="5">
    <source>
        <dbReference type="HAMAP-Rule" id="MF_00094"/>
    </source>
</evidence>
<dbReference type="HAMAP" id="MF_00094">
    <property type="entry name" value="Rel_fac_2"/>
    <property type="match status" value="1"/>
</dbReference>
<sequence length="353" mass="40440">MGGVFDLPNKRVRVEEIERKMEDPAFWEDQEVAQDRTKELSHLKWWLRQFGSVESSFLDLKELAPLLEEGEDSFAVELLKGLRELLPDLRELEIQHMLSGAMDQSSCFMTINAGAGGTESCDWVDMLARMYSRWASKKGWQVEVLDRLEGEVAGSKSTTFRFHGEYAFGYAKSERGVHRLVRLSPFDANQRRHTSFASVDVTPEVSDTVCIEGEMRSEDLRIDTYRASGAGGQHVNRRDSAVRIVHLPTGLVVSCQSERSQVQNRETCFKMLRSKLYQLRMTEREQELEKLSPEKKDIGWGSQIRSYVLQPYSAIKDKRTQLEVWGVENVQEVLDGDLDPFIEEYLKQFGGAV</sequence>
<dbReference type="Pfam" id="PF00472">
    <property type="entry name" value="RF-1"/>
    <property type="match status" value="1"/>
</dbReference>
<dbReference type="InterPro" id="IPR000352">
    <property type="entry name" value="Pep_chain_release_fac_I"/>
</dbReference>
<dbReference type="PANTHER" id="PTHR43116">
    <property type="entry name" value="PEPTIDE CHAIN RELEASE FACTOR 2"/>
    <property type="match status" value="1"/>
</dbReference>
<dbReference type="GO" id="GO:0016149">
    <property type="term" value="F:translation release factor activity, codon specific"/>
    <property type="evidence" value="ECO:0007669"/>
    <property type="project" value="UniProtKB-UniRule"/>
</dbReference>
<dbReference type="OrthoDB" id="9806673at2"/>
<evidence type="ECO:0000256" key="2">
    <source>
        <dbReference type="ARBA" id="ARBA00010835"/>
    </source>
</evidence>
<dbReference type="EMBL" id="QQBG01000023">
    <property type="protein sequence ID" value="RDB31280.1"/>
    <property type="molecule type" value="Genomic_DNA"/>
</dbReference>
<dbReference type="Pfam" id="PF03462">
    <property type="entry name" value="PCRF"/>
    <property type="match status" value="1"/>
</dbReference>